<name>A0ACC0R5Q6_9HYPO</name>
<comment type="caution">
    <text evidence="1">The sequence shown here is derived from an EMBL/GenBank/DDBJ whole genome shotgun (WGS) entry which is preliminary data.</text>
</comment>
<evidence type="ECO:0000313" key="1">
    <source>
        <dbReference type="EMBL" id="KAI8674415.1"/>
    </source>
</evidence>
<keyword evidence="2" id="KW-1185">Reference proteome</keyword>
<dbReference type="Proteomes" id="UP001065298">
    <property type="component" value="Chromosome 3"/>
</dbReference>
<proteinExistence type="predicted"/>
<reference evidence="1" key="1">
    <citation type="submission" date="2022-06" db="EMBL/GenBank/DDBJ databases">
        <title>Fusarium solani species complex genomes reveal bases of compartmentalisation and animal pathogenesis.</title>
        <authorList>
            <person name="Tsai I.J."/>
        </authorList>
    </citation>
    <scope>NUCLEOTIDE SEQUENCE</scope>
    <source>
        <strain evidence="1">Fu6.1</strain>
    </source>
</reference>
<organism evidence="1 2">
    <name type="scientific">Fusarium keratoplasticum</name>
    <dbReference type="NCBI Taxonomy" id="1328300"/>
    <lineage>
        <taxon>Eukaryota</taxon>
        <taxon>Fungi</taxon>
        <taxon>Dikarya</taxon>
        <taxon>Ascomycota</taxon>
        <taxon>Pezizomycotina</taxon>
        <taxon>Sordariomycetes</taxon>
        <taxon>Hypocreomycetidae</taxon>
        <taxon>Hypocreales</taxon>
        <taxon>Nectriaceae</taxon>
        <taxon>Fusarium</taxon>
        <taxon>Fusarium solani species complex</taxon>
    </lineage>
</organism>
<accession>A0ACC0R5Q6</accession>
<gene>
    <name evidence="1" type="ORF">NCS57_00339000</name>
</gene>
<protein>
    <submittedName>
        <fullName evidence="1">FMN hydroxy acid dehydrogenase domain-containing protein</fullName>
    </submittedName>
</protein>
<dbReference type="EMBL" id="CM046505">
    <property type="protein sequence ID" value="KAI8674415.1"/>
    <property type="molecule type" value="Genomic_DNA"/>
</dbReference>
<sequence>MENHRAKLDPTVFSIADLKREAIKKLDKQDKSWAGKNKDSSLPVHTIKRLTRRETVYYNEGAMDLLTLKENEEAFNRYKICPRVFVPVANMDTTTTLFGQTVPLPFGFSPSASHQLAHPDGELATSRAAAKFGIGMCLSAYSNTPLEDVIAEGIGNPFGIHICMMQDREIAAQIIKRAEACGYKAVLLSVDTPVLGLRLGEMRTDFNLPPGLTYPNIVPSEKWGKENPGKIPTLFDNTMDWPSTIAWLKTQTKLQVWLKGVMTPEDVSLSIRYGADGIIISNHGGRQLDGCPSTLDSLRVCAPIASGKIPIAVDGGIRRGSDIFKALALGANFCFLGRVPIWGLAYNGQTGVELALHILAHEFKNTMALAGCRTLSEISKHHLAVLDSKQLLCRL</sequence>
<evidence type="ECO:0000313" key="2">
    <source>
        <dbReference type="Proteomes" id="UP001065298"/>
    </source>
</evidence>